<dbReference type="RefSeq" id="WP_100421917.1">
    <property type="nucleotide sequence ID" value="NZ_BOOX01000003.1"/>
</dbReference>
<evidence type="ECO:0000313" key="6">
    <source>
        <dbReference type="EMBL" id="PJJ77558.1"/>
    </source>
</evidence>
<dbReference type="Pfam" id="PF00440">
    <property type="entry name" value="TetR_N"/>
    <property type="match status" value="1"/>
</dbReference>
<dbReference type="PROSITE" id="PS50977">
    <property type="entry name" value="HTH_TETR_2"/>
    <property type="match status" value="1"/>
</dbReference>
<dbReference type="InterPro" id="IPR036271">
    <property type="entry name" value="Tet_transcr_reg_TetR-rel_C_sf"/>
</dbReference>
<accession>A0A2M9D0M7</accession>
<evidence type="ECO:0000313" key="7">
    <source>
        <dbReference type="Proteomes" id="UP000231693"/>
    </source>
</evidence>
<dbReference type="SUPFAM" id="SSF46689">
    <property type="entry name" value="Homeodomain-like"/>
    <property type="match status" value="1"/>
</dbReference>
<keyword evidence="7" id="KW-1185">Reference proteome</keyword>
<evidence type="ECO:0000259" key="5">
    <source>
        <dbReference type="PROSITE" id="PS50977"/>
    </source>
</evidence>
<dbReference type="PANTHER" id="PTHR30055:SF243">
    <property type="entry name" value="HTH-TYPE TRANSCRIPTIONAL REGULATOR RV1816"/>
    <property type="match status" value="1"/>
</dbReference>
<dbReference type="GO" id="GO:0003700">
    <property type="term" value="F:DNA-binding transcription factor activity"/>
    <property type="evidence" value="ECO:0007669"/>
    <property type="project" value="TreeGrafter"/>
</dbReference>
<dbReference type="InterPro" id="IPR025996">
    <property type="entry name" value="MT1864/Rv1816-like_C"/>
</dbReference>
<dbReference type="Pfam" id="PF13305">
    <property type="entry name" value="TetR_C_33"/>
    <property type="match status" value="1"/>
</dbReference>
<dbReference type="AlphaFoldDB" id="A0A2M9D0M7"/>
<proteinExistence type="predicted"/>
<dbReference type="InterPro" id="IPR009057">
    <property type="entry name" value="Homeodomain-like_sf"/>
</dbReference>
<dbReference type="GO" id="GO:0000976">
    <property type="term" value="F:transcription cis-regulatory region binding"/>
    <property type="evidence" value="ECO:0007669"/>
    <property type="project" value="TreeGrafter"/>
</dbReference>
<dbReference type="Proteomes" id="UP000231693">
    <property type="component" value="Unassembled WGS sequence"/>
</dbReference>
<dbReference type="SUPFAM" id="SSF48498">
    <property type="entry name" value="Tetracyclin repressor-like, C-terminal domain"/>
    <property type="match status" value="1"/>
</dbReference>
<dbReference type="PANTHER" id="PTHR30055">
    <property type="entry name" value="HTH-TYPE TRANSCRIPTIONAL REGULATOR RUTR"/>
    <property type="match status" value="1"/>
</dbReference>
<keyword evidence="3" id="KW-0804">Transcription</keyword>
<comment type="caution">
    <text evidence="6">The sequence shown here is derived from an EMBL/GenBank/DDBJ whole genome shotgun (WGS) entry which is preliminary data.</text>
</comment>
<keyword evidence="1" id="KW-0805">Transcription regulation</keyword>
<protein>
    <submittedName>
        <fullName evidence="6">TetR family transcriptional regulator</fullName>
    </submittedName>
</protein>
<evidence type="ECO:0000256" key="4">
    <source>
        <dbReference type="PROSITE-ProRule" id="PRU00335"/>
    </source>
</evidence>
<evidence type="ECO:0000256" key="2">
    <source>
        <dbReference type="ARBA" id="ARBA00023125"/>
    </source>
</evidence>
<reference evidence="6 7" key="1">
    <citation type="submission" date="2017-11" db="EMBL/GenBank/DDBJ databases">
        <title>Genomic Encyclopedia of Archaeal and Bacterial Type Strains, Phase II (KMG-II): From Individual Species to Whole Genera.</title>
        <authorList>
            <person name="Goeker M."/>
        </authorList>
    </citation>
    <scope>NUCLEOTIDE SEQUENCE [LARGE SCALE GENOMIC DNA]</scope>
    <source>
        <strain evidence="6 7">DSM 25478</strain>
    </source>
</reference>
<feature type="DNA-binding region" description="H-T-H motif" evidence="4">
    <location>
        <begin position="37"/>
        <end position="56"/>
    </location>
</feature>
<evidence type="ECO:0000256" key="3">
    <source>
        <dbReference type="ARBA" id="ARBA00023163"/>
    </source>
</evidence>
<dbReference type="InterPro" id="IPR001647">
    <property type="entry name" value="HTH_TetR"/>
</dbReference>
<dbReference type="OrthoDB" id="3210322at2"/>
<keyword evidence="2 4" id="KW-0238">DNA-binding</keyword>
<gene>
    <name evidence="6" type="ORF">CLV28_0779</name>
</gene>
<feature type="domain" description="HTH tetR-type" evidence="5">
    <location>
        <begin position="14"/>
        <end position="74"/>
    </location>
</feature>
<organism evidence="6 7">
    <name type="scientific">Sediminihabitans luteus</name>
    <dbReference type="NCBI Taxonomy" id="1138585"/>
    <lineage>
        <taxon>Bacteria</taxon>
        <taxon>Bacillati</taxon>
        <taxon>Actinomycetota</taxon>
        <taxon>Actinomycetes</taxon>
        <taxon>Micrococcales</taxon>
        <taxon>Cellulomonadaceae</taxon>
        <taxon>Sediminihabitans</taxon>
    </lineage>
</organism>
<sequence length="245" mass="25490">MPTRAAGVRERARAQLVGEILAAARTKLAADGAADLSLRSIARDLGMASSAMYRYFPSRDALLTALVIDAYDAVGDVAEASAADARAAGAGPGPVWLAVARSYRSWALENRASFDLVYGTPVRGYDAPQDTVAPALRLWRVIASVLGEALARDELTPRATSPETRDLLRPVVLEVAGVPAGQSAPPHVADAAARSVALYAGLVGAVTTELAGHYADVTTDPSRLFDVTVQTMALGAGLAVELPAR</sequence>
<dbReference type="EMBL" id="PGFE01000001">
    <property type="protein sequence ID" value="PJJ77558.1"/>
    <property type="molecule type" value="Genomic_DNA"/>
</dbReference>
<dbReference type="Gene3D" id="1.10.357.10">
    <property type="entry name" value="Tetracycline Repressor, domain 2"/>
    <property type="match status" value="1"/>
</dbReference>
<evidence type="ECO:0000256" key="1">
    <source>
        <dbReference type="ARBA" id="ARBA00023015"/>
    </source>
</evidence>
<dbReference type="InterPro" id="IPR050109">
    <property type="entry name" value="HTH-type_TetR-like_transc_reg"/>
</dbReference>
<dbReference type="PRINTS" id="PR00455">
    <property type="entry name" value="HTHTETR"/>
</dbReference>
<name>A0A2M9D0M7_9CELL</name>